<comment type="caution">
    <text evidence="3">The sequence shown here is derived from an EMBL/GenBank/DDBJ whole genome shotgun (WGS) entry which is preliminary data.</text>
</comment>
<feature type="transmembrane region" description="Helical" evidence="1">
    <location>
        <begin position="173"/>
        <end position="196"/>
    </location>
</feature>
<proteinExistence type="predicted"/>
<dbReference type="InterPro" id="IPR019692">
    <property type="entry name" value="CFP-6_PH"/>
</dbReference>
<dbReference type="AlphaFoldDB" id="A0A3A4AQ11"/>
<sequence>MRHPAHVIVSPTREARIVVGCWFAGAPLVPGGDPVKLAVGLAALALAVWGCESRTAAWAWGIAVLTPVRRTSVRWADVAGIEVAGESRRHHLRLRLTDGRTVDLAGSRRFGAAEPGWHRARLLALREEAVAAGTPAPGGSPWPRTVCALLLLPVAGFGGDHLLGELKRAAAPLALGGVLEFAVLAVPVVVAVLVARRRSDGGLLWGFSVFVGGLTALGLCLLYAGRVPYPRRRRAPEPAPRIPGA</sequence>
<evidence type="ECO:0000256" key="1">
    <source>
        <dbReference type="SAM" id="Phobius"/>
    </source>
</evidence>
<dbReference type="RefSeq" id="WP_119928653.1">
    <property type="nucleotide sequence ID" value="NZ_QZEY01000009.1"/>
</dbReference>
<dbReference type="Proteomes" id="UP000265768">
    <property type="component" value="Unassembled WGS sequence"/>
</dbReference>
<protein>
    <recommendedName>
        <fullName evidence="2">Low molecular weight protein antigen 6 PH domain-containing protein</fullName>
    </recommendedName>
</protein>
<gene>
    <name evidence="3" type="ORF">D5H75_23400</name>
</gene>
<feature type="domain" description="Low molecular weight protein antigen 6 PH" evidence="2">
    <location>
        <begin position="53"/>
        <end position="106"/>
    </location>
</feature>
<name>A0A3A4AQ11_9ACTN</name>
<dbReference type="Pfam" id="PF10756">
    <property type="entry name" value="bPH_6"/>
    <property type="match status" value="1"/>
</dbReference>
<keyword evidence="1" id="KW-1133">Transmembrane helix</keyword>
<keyword evidence="4" id="KW-1185">Reference proteome</keyword>
<feature type="transmembrane region" description="Helical" evidence="1">
    <location>
        <begin position="202"/>
        <end position="224"/>
    </location>
</feature>
<reference evidence="3 4" key="1">
    <citation type="submission" date="2018-09" db="EMBL/GenBank/DDBJ databases">
        <title>YIM 75507 draft genome.</title>
        <authorList>
            <person name="Tang S."/>
            <person name="Feng Y."/>
        </authorList>
    </citation>
    <scope>NUCLEOTIDE SEQUENCE [LARGE SCALE GENOMIC DNA]</scope>
    <source>
        <strain evidence="3 4">YIM 75507</strain>
    </source>
</reference>
<keyword evidence="1" id="KW-0472">Membrane</keyword>
<keyword evidence="1" id="KW-0812">Transmembrane</keyword>
<organism evidence="3 4">
    <name type="scientific">Bailinhaonella thermotolerans</name>
    <dbReference type="NCBI Taxonomy" id="1070861"/>
    <lineage>
        <taxon>Bacteria</taxon>
        <taxon>Bacillati</taxon>
        <taxon>Actinomycetota</taxon>
        <taxon>Actinomycetes</taxon>
        <taxon>Streptosporangiales</taxon>
        <taxon>Streptosporangiaceae</taxon>
        <taxon>Bailinhaonella</taxon>
    </lineage>
</organism>
<evidence type="ECO:0000313" key="4">
    <source>
        <dbReference type="Proteomes" id="UP000265768"/>
    </source>
</evidence>
<dbReference type="EMBL" id="QZEY01000009">
    <property type="protein sequence ID" value="RJL30505.1"/>
    <property type="molecule type" value="Genomic_DNA"/>
</dbReference>
<accession>A0A3A4AQ11</accession>
<evidence type="ECO:0000259" key="2">
    <source>
        <dbReference type="Pfam" id="PF10756"/>
    </source>
</evidence>
<evidence type="ECO:0000313" key="3">
    <source>
        <dbReference type="EMBL" id="RJL30505.1"/>
    </source>
</evidence>